<feature type="non-terminal residue" evidence="1">
    <location>
        <position position="1"/>
    </location>
</feature>
<protein>
    <submittedName>
        <fullName evidence="1">Uncharacterized protein</fullName>
    </submittedName>
</protein>
<evidence type="ECO:0000313" key="1">
    <source>
        <dbReference type="EMBL" id="MCI95113.1"/>
    </source>
</evidence>
<keyword evidence="2" id="KW-1185">Reference proteome</keyword>
<reference evidence="1 2" key="1">
    <citation type="journal article" date="2018" name="Front. Plant Sci.">
        <title>Red Clover (Trifolium pratense) and Zigzag Clover (T. medium) - A Picture of Genomic Similarities and Differences.</title>
        <authorList>
            <person name="Dluhosova J."/>
            <person name="Istvanek J."/>
            <person name="Nedelnik J."/>
            <person name="Repkova J."/>
        </authorList>
    </citation>
    <scope>NUCLEOTIDE SEQUENCE [LARGE SCALE GENOMIC DNA]</scope>
    <source>
        <strain evidence="2">cv. 10/8</strain>
        <tissue evidence="1">Leaf</tissue>
    </source>
</reference>
<dbReference type="AlphaFoldDB" id="A0A392W5S8"/>
<comment type="caution">
    <text evidence="1">The sequence shown here is derived from an EMBL/GenBank/DDBJ whole genome shotgun (WGS) entry which is preliminary data.</text>
</comment>
<proteinExistence type="predicted"/>
<dbReference type="Proteomes" id="UP000265520">
    <property type="component" value="Unassembled WGS sequence"/>
</dbReference>
<organism evidence="1 2">
    <name type="scientific">Trifolium medium</name>
    <dbReference type="NCBI Taxonomy" id="97028"/>
    <lineage>
        <taxon>Eukaryota</taxon>
        <taxon>Viridiplantae</taxon>
        <taxon>Streptophyta</taxon>
        <taxon>Embryophyta</taxon>
        <taxon>Tracheophyta</taxon>
        <taxon>Spermatophyta</taxon>
        <taxon>Magnoliopsida</taxon>
        <taxon>eudicotyledons</taxon>
        <taxon>Gunneridae</taxon>
        <taxon>Pentapetalae</taxon>
        <taxon>rosids</taxon>
        <taxon>fabids</taxon>
        <taxon>Fabales</taxon>
        <taxon>Fabaceae</taxon>
        <taxon>Papilionoideae</taxon>
        <taxon>50 kb inversion clade</taxon>
        <taxon>NPAAA clade</taxon>
        <taxon>Hologalegina</taxon>
        <taxon>IRL clade</taxon>
        <taxon>Trifolieae</taxon>
        <taxon>Trifolium</taxon>
    </lineage>
</organism>
<evidence type="ECO:0000313" key="2">
    <source>
        <dbReference type="Proteomes" id="UP000265520"/>
    </source>
</evidence>
<sequence length="47" mass="5423">ISKYIMKNKLLRSLMEAEEEVGEEIPQEAMAEEDRTKRILNVTSVIS</sequence>
<accession>A0A392W5S8</accession>
<name>A0A392W5S8_9FABA</name>
<dbReference type="EMBL" id="LXQA011376283">
    <property type="protein sequence ID" value="MCI95113.1"/>
    <property type="molecule type" value="Genomic_DNA"/>
</dbReference>